<dbReference type="InterPro" id="IPR036465">
    <property type="entry name" value="vWFA_dom_sf"/>
</dbReference>
<keyword evidence="2" id="KW-1185">Reference proteome</keyword>
<gene>
    <name evidence="1" type="ORF">SAMN05444279_113111</name>
</gene>
<dbReference type="SUPFAM" id="SSF53300">
    <property type="entry name" value="vWA-like"/>
    <property type="match status" value="1"/>
</dbReference>
<evidence type="ECO:0000313" key="2">
    <source>
        <dbReference type="Proteomes" id="UP000325134"/>
    </source>
</evidence>
<dbReference type="Pfam" id="PF06707">
    <property type="entry name" value="DUF1194"/>
    <property type="match status" value="1"/>
</dbReference>
<organism evidence="1 2">
    <name type="scientific">Ruegeria intermedia</name>
    <dbReference type="NCBI Taxonomy" id="996115"/>
    <lineage>
        <taxon>Bacteria</taxon>
        <taxon>Pseudomonadati</taxon>
        <taxon>Pseudomonadota</taxon>
        <taxon>Alphaproteobacteria</taxon>
        <taxon>Rhodobacterales</taxon>
        <taxon>Roseobacteraceae</taxon>
        <taxon>Ruegeria</taxon>
    </lineage>
</organism>
<protein>
    <recommendedName>
        <fullName evidence="3">VWFA domain-containing protein</fullName>
    </recommendedName>
</protein>
<dbReference type="OrthoDB" id="9792179at2"/>
<dbReference type="Proteomes" id="UP000325134">
    <property type="component" value="Unassembled WGS sequence"/>
</dbReference>
<proteinExistence type="predicted"/>
<evidence type="ECO:0008006" key="3">
    <source>
        <dbReference type="Google" id="ProtNLM"/>
    </source>
</evidence>
<reference evidence="1 2" key="1">
    <citation type="submission" date="2016-11" db="EMBL/GenBank/DDBJ databases">
        <authorList>
            <person name="Varghese N."/>
            <person name="Submissions S."/>
        </authorList>
    </citation>
    <scope>NUCLEOTIDE SEQUENCE [LARGE SCALE GENOMIC DNA]</scope>
    <source>
        <strain evidence="1 2">DSM 29341</strain>
    </source>
</reference>
<dbReference type="AlphaFoldDB" id="A0A1M4Y1I1"/>
<dbReference type="RefSeq" id="WP_149776112.1">
    <property type="nucleotide sequence ID" value="NZ_FQVK01000013.1"/>
</dbReference>
<evidence type="ECO:0000313" key="1">
    <source>
        <dbReference type="EMBL" id="SHE99694.1"/>
    </source>
</evidence>
<dbReference type="EMBL" id="FQVK01000013">
    <property type="protein sequence ID" value="SHE99694.1"/>
    <property type="molecule type" value="Genomic_DNA"/>
</dbReference>
<accession>A0A1M4Y1I1</accession>
<dbReference type="InterPro" id="IPR010607">
    <property type="entry name" value="DUF1194"/>
</dbReference>
<sequence>MIRWLAALGVAALADPVQAEQCRLALLLALDISVSVDATEDTLQRQGLAAALVAPEVERAFFSSPMPVALAAYEWSGRNTQNVILPWQMIETRADLVDVARRIGQSTRSDAGSATAMGHALGYGATLMRQAPPCLFQTIDLSGDGSNNDGYGPQIAYRHFPFENITVNGLVINAADFEGELFLIPFFENNVLHGPGAFLEIAQGFEDFERAMRRKLERELTSLQIGGLERVGR</sequence>
<name>A0A1M4Y1I1_9RHOB</name>